<keyword evidence="2" id="KW-1185">Reference proteome</keyword>
<dbReference type="HOGENOM" id="CLU_2469242_0_0_1"/>
<proteinExistence type="predicted"/>
<dbReference type="AlphaFoldDB" id="A0A067SK59"/>
<accession>A0A067SK59</accession>
<protein>
    <submittedName>
        <fullName evidence="1">Uncharacterized protein</fullName>
    </submittedName>
</protein>
<evidence type="ECO:0000313" key="1">
    <source>
        <dbReference type="EMBL" id="KDR68099.1"/>
    </source>
</evidence>
<sequence length="88" mass="9905">MSWSSTHFPLGLIVWPSPRYPLISFPGVVAVIVPVRAIPSFVNISSEPGFRYEGKRAVSELDSYDLIDCTKTRRHISRLLKPTLLHPS</sequence>
<organism evidence="1 2">
    <name type="scientific">Galerina marginata (strain CBS 339.88)</name>
    <dbReference type="NCBI Taxonomy" id="685588"/>
    <lineage>
        <taxon>Eukaryota</taxon>
        <taxon>Fungi</taxon>
        <taxon>Dikarya</taxon>
        <taxon>Basidiomycota</taxon>
        <taxon>Agaricomycotina</taxon>
        <taxon>Agaricomycetes</taxon>
        <taxon>Agaricomycetidae</taxon>
        <taxon>Agaricales</taxon>
        <taxon>Agaricineae</taxon>
        <taxon>Strophariaceae</taxon>
        <taxon>Galerina</taxon>
    </lineage>
</organism>
<gene>
    <name evidence="1" type="ORF">GALMADRAFT_1051637</name>
</gene>
<dbReference type="Proteomes" id="UP000027222">
    <property type="component" value="Unassembled WGS sequence"/>
</dbReference>
<dbReference type="EMBL" id="KL142410">
    <property type="protein sequence ID" value="KDR68099.1"/>
    <property type="molecule type" value="Genomic_DNA"/>
</dbReference>
<evidence type="ECO:0000313" key="2">
    <source>
        <dbReference type="Proteomes" id="UP000027222"/>
    </source>
</evidence>
<reference evidence="2" key="1">
    <citation type="journal article" date="2014" name="Proc. Natl. Acad. Sci. U.S.A.">
        <title>Extensive sampling of basidiomycete genomes demonstrates inadequacy of the white-rot/brown-rot paradigm for wood decay fungi.</title>
        <authorList>
            <person name="Riley R."/>
            <person name="Salamov A.A."/>
            <person name="Brown D.W."/>
            <person name="Nagy L.G."/>
            <person name="Floudas D."/>
            <person name="Held B.W."/>
            <person name="Levasseur A."/>
            <person name="Lombard V."/>
            <person name="Morin E."/>
            <person name="Otillar R."/>
            <person name="Lindquist E.A."/>
            <person name="Sun H."/>
            <person name="LaButti K.M."/>
            <person name="Schmutz J."/>
            <person name="Jabbour D."/>
            <person name="Luo H."/>
            <person name="Baker S.E."/>
            <person name="Pisabarro A.G."/>
            <person name="Walton J.D."/>
            <person name="Blanchette R.A."/>
            <person name="Henrissat B."/>
            <person name="Martin F."/>
            <person name="Cullen D."/>
            <person name="Hibbett D.S."/>
            <person name="Grigoriev I.V."/>
        </authorList>
    </citation>
    <scope>NUCLEOTIDE SEQUENCE [LARGE SCALE GENOMIC DNA]</scope>
    <source>
        <strain evidence="2">CBS 339.88</strain>
    </source>
</reference>
<name>A0A067SK59_GALM3</name>